<evidence type="ECO:0000313" key="2">
    <source>
        <dbReference type="EMBL" id="KAG9344256.1"/>
    </source>
</evidence>
<sequence>MPYFNKSAGAGKKEAAETRLKLMFPGAALNSLPQGSHLHRQYWPRTFGRQHLAALSITPPTNAMWILPIGQRSWDPHKPLLGEFTDGRGNAGHRIWVLRGNENCITEVVLNSWGLQQSAKGTQWPELGMALQQTGAGSGEIAHAQGQTQGEGAFHCLCFGPWGCGVPWGGWVIWWKKTSQSNTNLTHSPLQPLQSDSSAQSPTAPAVHKQEMDVEWGGGPRRVTVDQAKQTTRGNQHALTALNDSVGHVVFPWVTQAGAGGGTRESLGCSFLCVSKGKLGSRLTADDSQEQLSDSSTLGGVTYGEVQLLQALPVTPSVSLSLSLVQAYIKPFSCEGCDAGRLYFKDD</sequence>
<reference evidence="2" key="1">
    <citation type="thesis" date="2021" institute="BYU ScholarsArchive" country="Provo, UT, USA">
        <title>Applications of and Algorithms for Genome Assembly and Genomic Analyses with an Emphasis on Marine Teleosts.</title>
        <authorList>
            <person name="Pickett B.D."/>
        </authorList>
    </citation>
    <scope>NUCLEOTIDE SEQUENCE</scope>
    <source>
        <strain evidence="2">HI-2016</strain>
    </source>
</reference>
<dbReference type="AlphaFoldDB" id="A0A8T2NXM0"/>
<organism evidence="2 3">
    <name type="scientific">Albula glossodonta</name>
    <name type="common">roundjaw bonefish</name>
    <dbReference type="NCBI Taxonomy" id="121402"/>
    <lineage>
        <taxon>Eukaryota</taxon>
        <taxon>Metazoa</taxon>
        <taxon>Chordata</taxon>
        <taxon>Craniata</taxon>
        <taxon>Vertebrata</taxon>
        <taxon>Euteleostomi</taxon>
        <taxon>Actinopterygii</taxon>
        <taxon>Neopterygii</taxon>
        <taxon>Teleostei</taxon>
        <taxon>Albuliformes</taxon>
        <taxon>Albulidae</taxon>
        <taxon>Albula</taxon>
    </lineage>
</organism>
<evidence type="ECO:0000256" key="1">
    <source>
        <dbReference type="SAM" id="MobiDB-lite"/>
    </source>
</evidence>
<gene>
    <name evidence="2" type="ORF">JZ751_010925</name>
</gene>
<proteinExistence type="predicted"/>
<dbReference type="Proteomes" id="UP000824540">
    <property type="component" value="Unassembled WGS sequence"/>
</dbReference>
<dbReference type="EMBL" id="JAFBMS010000020">
    <property type="protein sequence ID" value="KAG9344256.1"/>
    <property type="molecule type" value="Genomic_DNA"/>
</dbReference>
<comment type="caution">
    <text evidence="2">The sequence shown here is derived from an EMBL/GenBank/DDBJ whole genome shotgun (WGS) entry which is preliminary data.</text>
</comment>
<accession>A0A8T2NXM0</accession>
<feature type="region of interest" description="Disordered" evidence="1">
    <location>
        <begin position="185"/>
        <end position="207"/>
    </location>
</feature>
<evidence type="ECO:0000313" key="3">
    <source>
        <dbReference type="Proteomes" id="UP000824540"/>
    </source>
</evidence>
<protein>
    <submittedName>
        <fullName evidence="2">Uncharacterized protein</fullName>
    </submittedName>
</protein>
<name>A0A8T2NXM0_9TELE</name>
<keyword evidence="3" id="KW-1185">Reference proteome</keyword>
<feature type="compositionally biased region" description="Polar residues" evidence="1">
    <location>
        <begin position="185"/>
        <end position="203"/>
    </location>
</feature>